<accession>A0A6J5PVL8</accession>
<proteinExistence type="predicted"/>
<gene>
    <name evidence="1" type="ORF">UFOVP996_54</name>
</gene>
<organism evidence="1">
    <name type="scientific">uncultured Caudovirales phage</name>
    <dbReference type="NCBI Taxonomy" id="2100421"/>
    <lineage>
        <taxon>Viruses</taxon>
        <taxon>Duplodnaviria</taxon>
        <taxon>Heunggongvirae</taxon>
        <taxon>Uroviricota</taxon>
        <taxon>Caudoviricetes</taxon>
        <taxon>Peduoviridae</taxon>
        <taxon>Maltschvirus</taxon>
        <taxon>Maltschvirus maltsch</taxon>
    </lineage>
</organism>
<evidence type="ECO:0000313" key="1">
    <source>
        <dbReference type="EMBL" id="CAB4175863.1"/>
    </source>
</evidence>
<reference evidence="1" key="1">
    <citation type="submission" date="2020-05" db="EMBL/GenBank/DDBJ databases">
        <authorList>
            <person name="Chiriac C."/>
            <person name="Salcher M."/>
            <person name="Ghai R."/>
            <person name="Kavagutti S V."/>
        </authorList>
    </citation>
    <scope>NUCLEOTIDE SEQUENCE</scope>
</reference>
<protein>
    <submittedName>
        <fullName evidence="1">Uncharacterized protein</fullName>
    </submittedName>
</protein>
<sequence>MDYLDAWREGYKEGIKLVIAEVNKYCGTKLETSSDLIDYIQELKDMNHV</sequence>
<dbReference type="EMBL" id="LR796927">
    <property type="protein sequence ID" value="CAB4175863.1"/>
    <property type="molecule type" value="Genomic_DNA"/>
</dbReference>
<name>A0A6J5PVL8_9CAUD</name>